<protein>
    <submittedName>
        <fullName evidence="4">MFS general substrate transporter</fullName>
    </submittedName>
</protein>
<dbReference type="PANTHER" id="PTHR11360:SF287">
    <property type="entry name" value="MFS MONOCARBOXYLATE TRANSPORTER"/>
    <property type="match status" value="1"/>
</dbReference>
<keyword evidence="3" id="KW-0472">Membrane</keyword>
<feature type="transmembrane region" description="Helical" evidence="3">
    <location>
        <begin position="436"/>
        <end position="460"/>
    </location>
</feature>
<feature type="transmembrane region" description="Helical" evidence="3">
    <location>
        <begin position="305"/>
        <end position="327"/>
    </location>
</feature>
<accession>A0A9P4MGX9</accession>
<dbReference type="EMBL" id="ML996086">
    <property type="protein sequence ID" value="KAF2152652.1"/>
    <property type="molecule type" value="Genomic_DNA"/>
</dbReference>
<comment type="subcellular location">
    <subcellularLocation>
        <location evidence="1">Membrane</location>
        <topology evidence="1">Multi-pass membrane protein</topology>
    </subcellularLocation>
</comment>
<evidence type="ECO:0000256" key="1">
    <source>
        <dbReference type="ARBA" id="ARBA00004141"/>
    </source>
</evidence>
<evidence type="ECO:0000256" key="2">
    <source>
        <dbReference type="ARBA" id="ARBA00006727"/>
    </source>
</evidence>
<comment type="similarity">
    <text evidence="2">Belongs to the major facilitator superfamily. Monocarboxylate porter (TC 2.A.1.13) family.</text>
</comment>
<keyword evidence="5" id="KW-1185">Reference proteome</keyword>
<dbReference type="Proteomes" id="UP000799439">
    <property type="component" value="Unassembled WGS sequence"/>
</dbReference>
<dbReference type="Gene3D" id="1.20.1250.20">
    <property type="entry name" value="MFS general substrate transporter like domains"/>
    <property type="match status" value="1"/>
</dbReference>
<name>A0A9P4MGX9_9PEZI</name>
<evidence type="ECO:0000256" key="3">
    <source>
        <dbReference type="SAM" id="Phobius"/>
    </source>
</evidence>
<evidence type="ECO:0000313" key="5">
    <source>
        <dbReference type="Proteomes" id="UP000799439"/>
    </source>
</evidence>
<dbReference type="GO" id="GO:0022857">
    <property type="term" value="F:transmembrane transporter activity"/>
    <property type="evidence" value="ECO:0007669"/>
    <property type="project" value="InterPro"/>
</dbReference>
<feature type="transmembrane region" description="Helical" evidence="3">
    <location>
        <begin position="267"/>
        <end position="284"/>
    </location>
</feature>
<dbReference type="PANTHER" id="PTHR11360">
    <property type="entry name" value="MONOCARBOXYLATE TRANSPORTER"/>
    <property type="match status" value="1"/>
</dbReference>
<keyword evidence="3" id="KW-0812">Transmembrane</keyword>
<feature type="transmembrane region" description="Helical" evidence="3">
    <location>
        <begin position="375"/>
        <end position="395"/>
    </location>
</feature>
<comment type="caution">
    <text evidence="4">The sequence shown here is derived from an EMBL/GenBank/DDBJ whole genome shotgun (WGS) entry which is preliminary data.</text>
</comment>
<dbReference type="OrthoDB" id="2213137at2759"/>
<gene>
    <name evidence="4" type="ORF">K461DRAFT_278891</name>
</gene>
<dbReference type="GO" id="GO:0016020">
    <property type="term" value="C:membrane"/>
    <property type="evidence" value="ECO:0007669"/>
    <property type="project" value="UniProtKB-SubCell"/>
</dbReference>
<feature type="transmembrane region" description="Helical" evidence="3">
    <location>
        <begin position="198"/>
        <end position="222"/>
    </location>
</feature>
<dbReference type="InterPro" id="IPR036259">
    <property type="entry name" value="MFS_trans_sf"/>
</dbReference>
<keyword evidence="3" id="KW-1133">Transmembrane helix</keyword>
<feature type="transmembrane region" description="Helical" evidence="3">
    <location>
        <begin position="173"/>
        <end position="192"/>
    </location>
</feature>
<dbReference type="SUPFAM" id="SSF103473">
    <property type="entry name" value="MFS general substrate transporter"/>
    <property type="match status" value="1"/>
</dbReference>
<evidence type="ECO:0000313" key="4">
    <source>
        <dbReference type="EMBL" id="KAF2152652.1"/>
    </source>
</evidence>
<proteinExistence type="inferred from homology"/>
<dbReference type="AlphaFoldDB" id="A0A9P4MGX9"/>
<dbReference type="InterPro" id="IPR011701">
    <property type="entry name" value="MFS"/>
</dbReference>
<feature type="transmembrane region" description="Helical" evidence="3">
    <location>
        <begin position="101"/>
        <end position="120"/>
    </location>
</feature>
<sequence length="484" mass="52361">MSTEIGLQVDLAKSEAPARQVIEHTSESFSATLQPIDADANGHALQPPKRASRGSISPVYQIQPLHKASRAGHRASLSTVDSDAFKETDTVVELQPVDGGFGAWSYVAAAFSMYIVIWGFPQAFPIFQTYLSTGPNARFSGSVAIRLLAPGLQDIEEGLLFPMLPTNTKFRRPLVLVGIFIITTSLLLASYAQTDWHIVLLQGVTFGIGGILMNFVHVCVFAEWFDKKKGQAMGIIWTGWRVGALSFPLACQWLLDQHGFEQTLRVLIAPMLTFLAPAIVLLRGRFHSATISVQPVVPPLSKLQALRAPSVLYYLVATSLFFMVVNVPKMFITTFAADLGMKGQEQAVTLVLLVLSDMLGTYLCGWLSDSVNHEAMTALSAVSTSVTHILGLGFARDRSGVFLYAVAVGLTSGGFSNCLFNFFGDLSKGDGRLFTAIHGLFSFFRGAAILSVGPVGAALLDQSPPMNPEFFGSTRYQVSGANRP</sequence>
<dbReference type="InterPro" id="IPR050327">
    <property type="entry name" value="Proton-linked_MCT"/>
</dbReference>
<feature type="transmembrane region" description="Helical" evidence="3">
    <location>
        <begin position="234"/>
        <end position="255"/>
    </location>
</feature>
<feature type="transmembrane region" description="Helical" evidence="3">
    <location>
        <begin position="401"/>
        <end position="424"/>
    </location>
</feature>
<organism evidence="4 5">
    <name type="scientific">Myriangium duriaei CBS 260.36</name>
    <dbReference type="NCBI Taxonomy" id="1168546"/>
    <lineage>
        <taxon>Eukaryota</taxon>
        <taxon>Fungi</taxon>
        <taxon>Dikarya</taxon>
        <taxon>Ascomycota</taxon>
        <taxon>Pezizomycotina</taxon>
        <taxon>Dothideomycetes</taxon>
        <taxon>Dothideomycetidae</taxon>
        <taxon>Myriangiales</taxon>
        <taxon>Myriangiaceae</taxon>
        <taxon>Myriangium</taxon>
    </lineage>
</organism>
<reference evidence="4" key="1">
    <citation type="journal article" date="2020" name="Stud. Mycol.">
        <title>101 Dothideomycetes genomes: a test case for predicting lifestyles and emergence of pathogens.</title>
        <authorList>
            <person name="Haridas S."/>
            <person name="Albert R."/>
            <person name="Binder M."/>
            <person name="Bloem J."/>
            <person name="Labutti K."/>
            <person name="Salamov A."/>
            <person name="Andreopoulos B."/>
            <person name="Baker S."/>
            <person name="Barry K."/>
            <person name="Bills G."/>
            <person name="Bluhm B."/>
            <person name="Cannon C."/>
            <person name="Castanera R."/>
            <person name="Culley D."/>
            <person name="Daum C."/>
            <person name="Ezra D."/>
            <person name="Gonzalez J."/>
            <person name="Henrissat B."/>
            <person name="Kuo A."/>
            <person name="Liang C."/>
            <person name="Lipzen A."/>
            <person name="Lutzoni F."/>
            <person name="Magnuson J."/>
            <person name="Mondo S."/>
            <person name="Nolan M."/>
            <person name="Ohm R."/>
            <person name="Pangilinan J."/>
            <person name="Park H.-J."/>
            <person name="Ramirez L."/>
            <person name="Alfaro M."/>
            <person name="Sun H."/>
            <person name="Tritt A."/>
            <person name="Yoshinaga Y."/>
            <person name="Zwiers L.-H."/>
            <person name="Turgeon B."/>
            <person name="Goodwin S."/>
            <person name="Spatafora J."/>
            <person name="Crous P."/>
            <person name="Grigoriev I."/>
        </authorList>
    </citation>
    <scope>NUCLEOTIDE SEQUENCE</scope>
    <source>
        <strain evidence="4">CBS 260.36</strain>
    </source>
</reference>
<dbReference type="Pfam" id="PF07690">
    <property type="entry name" value="MFS_1"/>
    <property type="match status" value="1"/>
</dbReference>